<evidence type="ECO:0000313" key="8">
    <source>
        <dbReference type="EMBL" id="KAA8534923.1"/>
    </source>
</evidence>
<proteinExistence type="predicted"/>
<evidence type="ECO:0000256" key="2">
    <source>
        <dbReference type="ARBA" id="ARBA00012483"/>
    </source>
</evidence>
<evidence type="ECO:0000256" key="6">
    <source>
        <dbReference type="PROSITE-ProRule" id="PRU00175"/>
    </source>
</evidence>
<dbReference type="Pfam" id="PF13639">
    <property type="entry name" value="zf-RING_2"/>
    <property type="match status" value="1"/>
</dbReference>
<evidence type="ECO:0000256" key="5">
    <source>
        <dbReference type="ARBA" id="ARBA00022833"/>
    </source>
</evidence>
<protein>
    <recommendedName>
        <fullName evidence="2">RING-type E3 ubiquitin transferase</fullName>
        <ecNumber evidence="2">2.3.2.27</ecNumber>
    </recommendedName>
</protein>
<evidence type="ECO:0000259" key="7">
    <source>
        <dbReference type="PROSITE" id="PS50089"/>
    </source>
</evidence>
<dbReference type="OrthoDB" id="21204at2759"/>
<dbReference type="InterPro" id="IPR013083">
    <property type="entry name" value="Znf_RING/FYVE/PHD"/>
</dbReference>
<evidence type="ECO:0000256" key="1">
    <source>
        <dbReference type="ARBA" id="ARBA00000900"/>
    </source>
</evidence>
<dbReference type="AlphaFoldDB" id="A0A5J5AVG7"/>
<keyword evidence="9" id="KW-1185">Reference proteome</keyword>
<dbReference type="PANTHER" id="PTHR15710:SF74">
    <property type="entry name" value="RING-TYPE E3 UBIQUITIN TRANSFERASE-RELATED"/>
    <property type="match status" value="1"/>
</dbReference>
<dbReference type="PANTHER" id="PTHR15710">
    <property type="entry name" value="E3 UBIQUITIN-PROTEIN LIGASE PRAJA"/>
    <property type="match status" value="1"/>
</dbReference>
<sequence length="215" mass="22559">MNPGITATASSISLLLPITEVNPHVTPLLFLPTHFCLAAIVVTVTGESPDGAGTTSLGTTTASDSSTTVARISPEILLAAEMSPELVVLRKSSLPDIDDTVELVDARSLNMATASPESKTISNTPIDRVFDLDLALTVVDNSDSGIKEVSKSNSLVSHDMPTVTAVGVCTICMEGFQSGTGGKQVPCGHVYHATCITKWFSLHNSCPLCRCEVSR</sequence>
<dbReference type="SMART" id="SM00184">
    <property type="entry name" value="RING"/>
    <property type="match status" value="1"/>
</dbReference>
<feature type="domain" description="RING-type" evidence="7">
    <location>
        <begin position="169"/>
        <end position="210"/>
    </location>
</feature>
<keyword evidence="3" id="KW-0479">Metal-binding</keyword>
<dbReference type="EMBL" id="CM018040">
    <property type="protein sequence ID" value="KAA8534923.1"/>
    <property type="molecule type" value="Genomic_DNA"/>
</dbReference>
<organism evidence="8 9">
    <name type="scientific">Nyssa sinensis</name>
    <dbReference type="NCBI Taxonomy" id="561372"/>
    <lineage>
        <taxon>Eukaryota</taxon>
        <taxon>Viridiplantae</taxon>
        <taxon>Streptophyta</taxon>
        <taxon>Embryophyta</taxon>
        <taxon>Tracheophyta</taxon>
        <taxon>Spermatophyta</taxon>
        <taxon>Magnoliopsida</taxon>
        <taxon>eudicotyledons</taxon>
        <taxon>Gunneridae</taxon>
        <taxon>Pentapetalae</taxon>
        <taxon>asterids</taxon>
        <taxon>Cornales</taxon>
        <taxon>Nyssaceae</taxon>
        <taxon>Nyssa</taxon>
    </lineage>
</organism>
<dbReference type="GO" id="GO:0061630">
    <property type="term" value="F:ubiquitin protein ligase activity"/>
    <property type="evidence" value="ECO:0007669"/>
    <property type="project" value="UniProtKB-EC"/>
</dbReference>
<gene>
    <name evidence="8" type="ORF">F0562_029861</name>
</gene>
<dbReference type="Gene3D" id="3.30.40.10">
    <property type="entry name" value="Zinc/RING finger domain, C3HC4 (zinc finger)"/>
    <property type="match status" value="1"/>
</dbReference>
<evidence type="ECO:0000256" key="4">
    <source>
        <dbReference type="ARBA" id="ARBA00022771"/>
    </source>
</evidence>
<dbReference type="PROSITE" id="PS50089">
    <property type="entry name" value="ZF_RING_2"/>
    <property type="match status" value="1"/>
</dbReference>
<dbReference type="Proteomes" id="UP000325577">
    <property type="component" value="Linkage Group LG17"/>
</dbReference>
<keyword evidence="5" id="KW-0862">Zinc</keyword>
<evidence type="ECO:0000313" key="9">
    <source>
        <dbReference type="Proteomes" id="UP000325577"/>
    </source>
</evidence>
<dbReference type="SUPFAM" id="SSF57850">
    <property type="entry name" value="RING/U-box"/>
    <property type="match status" value="1"/>
</dbReference>
<comment type="catalytic activity">
    <reaction evidence="1">
        <text>S-ubiquitinyl-[E2 ubiquitin-conjugating enzyme]-L-cysteine + [acceptor protein]-L-lysine = [E2 ubiquitin-conjugating enzyme]-L-cysteine + N(6)-ubiquitinyl-[acceptor protein]-L-lysine.</text>
        <dbReference type="EC" id="2.3.2.27"/>
    </reaction>
</comment>
<evidence type="ECO:0000256" key="3">
    <source>
        <dbReference type="ARBA" id="ARBA00022723"/>
    </source>
</evidence>
<dbReference type="InterPro" id="IPR001841">
    <property type="entry name" value="Znf_RING"/>
</dbReference>
<dbReference type="GO" id="GO:0008270">
    <property type="term" value="F:zinc ion binding"/>
    <property type="evidence" value="ECO:0007669"/>
    <property type="project" value="UniProtKB-KW"/>
</dbReference>
<reference evidence="8 9" key="1">
    <citation type="submission" date="2019-09" db="EMBL/GenBank/DDBJ databases">
        <title>A chromosome-level genome assembly of the Chinese tupelo Nyssa sinensis.</title>
        <authorList>
            <person name="Yang X."/>
            <person name="Kang M."/>
            <person name="Yang Y."/>
            <person name="Xiong H."/>
            <person name="Wang M."/>
            <person name="Zhang Z."/>
            <person name="Wang Z."/>
            <person name="Wu H."/>
            <person name="Ma T."/>
            <person name="Liu J."/>
            <person name="Xi Z."/>
        </authorList>
    </citation>
    <scope>NUCLEOTIDE SEQUENCE [LARGE SCALE GENOMIC DNA]</scope>
    <source>
        <strain evidence="8">J267</strain>
        <tissue evidence="8">Leaf</tissue>
    </source>
</reference>
<keyword evidence="4 6" id="KW-0863">Zinc-finger</keyword>
<name>A0A5J5AVG7_9ASTE</name>
<dbReference type="EC" id="2.3.2.27" evidence="2"/>
<accession>A0A5J5AVG7</accession>